<name>A0A0G1J8S2_9BACT</name>
<organism evidence="1 2">
    <name type="scientific">Candidatus Curtissbacteria bacterium GW2011_GWC1_44_33</name>
    <dbReference type="NCBI Taxonomy" id="1618413"/>
    <lineage>
        <taxon>Bacteria</taxon>
        <taxon>Candidatus Curtissiibacteriota</taxon>
    </lineage>
</organism>
<dbReference type="AlphaFoldDB" id="A0A0G1J8S2"/>
<evidence type="ECO:0000313" key="1">
    <source>
        <dbReference type="EMBL" id="KKT67645.1"/>
    </source>
</evidence>
<gene>
    <name evidence="1" type="ORF">UW61_C0005G0006</name>
</gene>
<dbReference type="EMBL" id="LCIZ01000005">
    <property type="protein sequence ID" value="KKT67645.1"/>
    <property type="molecule type" value="Genomic_DNA"/>
</dbReference>
<accession>A0A0G1J8S2</accession>
<proteinExistence type="predicted"/>
<reference evidence="1 2" key="1">
    <citation type="journal article" date="2015" name="Nature">
        <title>rRNA introns, odd ribosomes, and small enigmatic genomes across a large radiation of phyla.</title>
        <authorList>
            <person name="Brown C.T."/>
            <person name="Hug L.A."/>
            <person name="Thomas B.C."/>
            <person name="Sharon I."/>
            <person name="Castelle C.J."/>
            <person name="Singh A."/>
            <person name="Wilkins M.J."/>
            <person name="Williams K.H."/>
            <person name="Banfield J.F."/>
        </authorList>
    </citation>
    <scope>NUCLEOTIDE SEQUENCE [LARGE SCALE GENOMIC DNA]</scope>
</reference>
<evidence type="ECO:0008006" key="3">
    <source>
        <dbReference type="Google" id="ProtNLM"/>
    </source>
</evidence>
<evidence type="ECO:0000313" key="2">
    <source>
        <dbReference type="Proteomes" id="UP000033901"/>
    </source>
</evidence>
<dbReference type="Proteomes" id="UP000033901">
    <property type="component" value="Unassembled WGS sequence"/>
</dbReference>
<sequence length="105" mass="11674">MKEKALITSFLVTMSADSAISYHLITNEGWREGNMVADFHIEQGNLENLIIAKMGYTAVLIGSYALAAKIGSRWEYPTRKALQISNVLMWGVVAWNTAKILANLQ</sequence>
<comment type="caution">
    <text evidence="1">The sequence shown here is derived from an EMBL/GenBank/DDBJ whole genome shotgun (WGS) entry which is preliminary data.</text>
</comment>
<protein>
    <recommendedName>
        <fullName evidence="3">DUF5658 domain-containing protein</fullName>
    </recommendedName>
</protein>